<evidence type="ECO:0000256" key="1">
    <source>
        <dbReference type="SAM" id="Phobius"/>
    </source>
</evidence>
<dbReference type="RefSeq" id="WP_000382615.1">
    <property type="nucleotide sequence ID" value="NZ_JAMXJU010000001.1"/>
</dbReference>
<protein>
    <submittedName>
        <fullName evidence="2">Uncharacterized protein</fullName>
    </submittedName>
</protein>
<keyword evidence="1" id="KW-0812">Transmembrane</keyword>
<evidence type="ECO:0000313" key="3">
    <source>
        <dbReference type="Proteomes" id="UP000194143"/>
    </source>
</evidence>
<name>A0A1W6WPW3_BACTU</name>
<reference evidence="2 3" key="1">
    <citation type="submission" date="2017-04" db="EMBL/GenBank/DDBJ databases">
        <title>Complete Genome Sequence of Bacillus thuringiensis type Strain ATCC 10792.</title>
        <authorList>
            <person name="Oh D.-H."/>
            <person name="Park B.-J."/>
            <person name="Shuai W."/>
            <person name="Chelliah R."/>
        </authorList>
    </citation>
    <scope>NUCLEOTIDE SEQUENCE [LARGE SCALE GENOMIC DNA]</scope>
    <source>
        <strain evidence="2 3">ATCC 10792</strain>
    </source>
</reference>
<keyword evidence="1" id="KW-0472">Membrane</keyword>
<feature type="transmembrane region" description="Helical" evidence="1">
    <location>
        <begin position="40"/>
        <end position="57"/>
    </location>
</feature>
<proteinExistence type="predicted"/>
<keyword evidence="1" id="KW-1133">Transmembrane helix</keyword>
<evidence type="ECO:0000313" key="2">
    <source>
        <dbReference type="EMBL" id="ARP58289.1"/>
    </source>
</evidence>
<sequence>MDVITLKIYRASIQSILFVLSFGVVFLLISVLSLMEEFDLLGIISIFFSLWLLKYALTLWKTRANDIGSYWADEGIVVDLHGNKVYWYEIKDITYQNFQGSKSTLISTHYTHHENIRIRHKRWLPTIAHSIYWFSIEKPKDYHKNLMIAWEEKQTNKNKRLL</sequence>
<gene>
    <name evidence="2" type="ORF">CAB88_14930</name>
</gene>
<keyword evidence="3" id="KW-1185">Reference proteome</keyword>
<dbReference type="AlphaFoldDB" id="A0A1W6WPW3"/>
<accession>A0A1W6WPW3</accession>
<dbReference type="Proteomes" id="UP000194143">
    <property type="component" value="Chromosome"/>
</dbReference>
<organism evidence="2 3">
    <name type="scientific">Bacillus thuringiensis</name>
    <dbReference type="NCBI Taxonomy" id="1428"/>
    <lineage>
        <taxon>Bacteria</taxon>
        <taxon>Bacillati</taxon>
        <taxon>Bacillota</taxon>
        <taxon>Bacilli</taxon>
        <taxon>Bacillales</taxon>
        <taxon>Bacillaceae</taxon>
        <taxon>Bacillus</taxon>
        <taxon>Bacillus cereus group</taxon>
    </lineage>
</organism>
<feature type="transmembrane region" description="Helical" evidence="1">
    <location>
        <begin position="12"/>
        <end position="34"/>
    </location>
</feature>
<dbReference type="EMBL" id="CP021061">
    <property type="protein sequence ID" value="ARP58289.1"/>
    <property type="molecule type" value="Genomic_DNA"/>
</dbReference>